<sequence>MEIPMQPQSVGGLVLHDLRPERLEDIQPLQFGGQDVSVRPLHAVRKQVAALDSAESASPVFIEMRFERLFVGLQ</sequence>
<dbReference type="EMBL" id="PDZR01000073">
    <property type="protein sequence ID" value="PNG24157.1"/>
    <property type="molecule type" value="Genomic_DNA"/>
</dbReference>
<proteinExistence type="predicted"/>
<protein>
    <submittedName>
        <fullName evidence="1">Uncharacterized protein</fullName>
    </submittedName>
</protein>
<organism evidence="1 2">
    <name type="scientific">Methylocella silvestris</name>
    <dbReference type="NCBI Taxonomy" id="199596"/>
    <lineage>
        <taxon>Bacteria</taxon>
        <taxon>Pseudomonadati</taxon>
        <taxon>Pseudomonadota</taxon>
        <taxon>Alphaproteobacteria</taxon>
        <taxon>Hyphomicrobiales</taxon>
        <taxon>Beijerinckiaceae</taxon>
        <taxon>Methylocella</taxon>
    </lineage>
</organism>
<dbReference type="Proteomes" id="UP000236286">
    <property type="component" value="Unassembled WGS sequence"/>
</dbReference>
<accession>A0A2J7TBL0</accession>
<gene>
    <name evidence="1" type="ORF">CR492_20285</name>
</gene>
<dbReference type="AlphaFoldDB" id="A0A2J7TBL0"/>
<comment type="caution">
    <text evidence="1">The sequence shown here is derived from an EMBL/GenBank/DDBJ whole genome shotgun (WGS) entry which is preliminary data.</text>
</comment>
<evidence type="ECO:0000313" key="2">
    <source>
        <dbReference type="Proteomes" id="UP000236286"/>
    </source>
</evidence>
<evidence type="ECO:0000313" key="1">
    <source>
        <dbReference type="EMBL" id="PNG24157.1"/>
    </source>
</evidence>
<name>A0A2J7TBL0_METSI</name>
<reference evidence="1 2" key="1">
    <citation type="submission" date="2017-10" db="EMBL/GenBank/DDBJ databases">
        <title>Genome announcement of Methylocella silvestris TVC from permafrost.</title>
        <authorList>
            <person name="Wang J."/>
            <person name="Geng K."/>
            <person name="Ul-Haque F."/>
            <person name="Crombie A.T."/>
            <person name="Street L.E."/>
            <person name="Wookey P.A."/>
            <person name="Murrell J.C."/>
            <person name="Pratscher J."/>
        </authorList>
    </citation>
    <scope>NUCLEOTIDE SEQUENCE [LARGE SCALE GENOMIC DNA]</scope>
    <source>
        <strain evidence="1 2">TVC</strain>
    </source>
</reference>